<sequence>MPLEGITVRHGRQTTRLADLHYYIAHTLGGSAGARMTVRLCCPISADTLVRRLLSRAQNTTKGMARTRVVGVDDWAWRRGHHYGTIVVDLEKNDVIDLLPDRDADTLARWLQVHPGIEIIARDDAAEAHHPLFR</sequence>
<dbReference type="PANTHER" id="PTHR33498:SF1">
    <property type="entry name" value="TRANSPOSASE FOR INSERTION SEQUENCE ELEMENT IS1557"/>
    <property type="match status" value="1"/>
</dbReference>
<dbReference type="PANTHER" id="PTHR33498">
    <property type="entry name" value="TRANSPOSASE FOR INSERTION SEQUENCE ELEMENT IS1557"/>
    <property type="match status" value="1"/>
</dbReference>
<keyword evidence="2" id="KW-0614">Plasmid</keyword>
<evidence type="ECO:0000313" key="2">
    <source>
        <dbReference type="EMBL" id="BCI69079.1"/>
    </source>
</evidence>
<organism evidence="2 3">
    <name type="scientific">Acetobacter aceti</name>
    <dbReference type="NCBI Taxonomy" id="435"/>
    <lineage>
        <taxon>Bacteria</taxon>
        <taxon>Pseudomonadati</taxon>
        <taxon>Pseudomonadota</taxon>
        <taxon>Alphaproteobacteria</taxon>
        <taxon>Acetobacterales</taxon>
        <taxon>Acetobacteraceae</taxon>
        <taxon>Acetobacter</taxon>
        <taxon>Acetobacter subgen. Acetobacter</taxon>
    </lineage>
</organism>
<accession>A0A6S6PNM2</accession>
<dbReference type="Proteomes" id="UP000515220">
    <property type="component" value="Plasmid pAAJCM20276_2"/>
</dbReference>
<gene>
    <name evidence="2" type="ORF">AAJCM20276_37030</name>
</gene>
<dbReference type="Pfam" id="PF01610">
    <property type="entry name" value="DDE_Tnp_ISL3"/>
    <property type="match status" value="1"/>
</dbReference>
<feature type="domain" description="Transposase IS204/IS1001/IS1096/IS1165 DDE" evidence="1">
    <location>
        <begin position="70"/>
        <end position="113"/>
    </location>
</feature>
<protein>
    <recommendedName>
        <fullName evidence="1">Transposase IS204/IS1001/IS1096/IS1165 DDE domain-containing protein</fullName>
    </recommendedName>
</protein>
<geneLocation type="plasmid" evidence="2 3">
    <name>pAAJCM20276_2</name>
</geneLocation>
<evidence type="ECO:0000259" key="1">
    <source>
        <dbReference type="Pfam" id="PF01610"/>
    </source>
</evidence>
<reference evidence="2 3" key="1">
    <citation type="submission" date="2020-07" db="EMBL/GenBank/DDBJ databases">
        <title>Complete Genome Sequence of an acetic acid bacterium, Acetobacter aceti JCM20276.</title>
        <authorList>
            <person name="Hirose Y."/>
            <person name="Mihara H."/>
        </authorList>
    </citation>
    <scope>NUCLEOTIDE SEQUENCE [LARGE SCALE GENOMIC DNA]</scope>
    <source>
        <strain evidence="2 3">JCM20276</strain>
        <plasmid evidence="2 3">pAAJCM20276_2</plasmid>
    </source>
</reference>
<name>A0A6S6PNM2_ACEAC</name>
<dbReference type="EMBL" id="AP023328">
    <property type="protein sequence ID" value="BCI69079.1"/>
    <property type="molecule type" value="Genomic_DNA"/>
</dbReference>
<evidence type="ECO:0000313" key="3">
    <source>
        <dbReference type="Proteomes" id="UP000515220"/>
    </source>
</evidence>
<dbReference type="InterPro" id="IPR047951">
    <property type="entry name" value="Transpos_ISL3"/>
</dbReference>
<proteinExistence type="predicted"/>
<dbReference type="InterPro" id="IPR002560">
    <property type="entry name" value="Transposase_DDE"/>
</dbReference>
<dbReference type="AlphaFoldDB" id="A0A6S6PNM2"/>